<keyword evidence="2" id="KW-0378">Hydrolase</keyword>
<dbReference type="GO" id="GO:0004386">
    <property type="term" value="F:helicase activity"/>
    <property type="evidence" value="ECO:0007669"/>
    <property type="project" value="UniProtKB-KW"/>
</dbReference>
<dbReference type="InterPro" id="IPR027417">
    <property type="entry name" value="P-loop_NTPase"/>
</dbReference>
<keyword evidence="3 6" id="KW-0347">Helicase</keyword>
<keyword evidence="1" id="KW-0547">Nucleotide-binding</keyword>
<evidence type="ECO:0000313" key="7">
    <source>
        <dbReference type="Proteomes" id="UP000008544"/>
    </source>
</evidence>
<dbReference type="Gene3D" id="3.40.50.300">
    <property type="entry name" value="P-loop containing nucleotide triphosphate hydrolases"/>
    <property type="match status" value="1"/>
</dbReference>
<dbReference type="SUPFAM" id="SSF52540">
    <property type="entry name" value="P-loop containing nucleoside triphosphate hydrolases"/>
    <property type="match status" value="1"/>
</dbReference>
<dbReference type="EMBL" id="CP000860">
    <property type="protein sequence ID" value="ACA60176.1"/>
    <property type="molecule type" value="Genomic_DNA"/>
</dbReference>
<proteinExistence type="predicted"/>
<evidence type="ECO:0000256" key="2">
    <source>
        <dbReference type="ARBA" id="ARBA00022801"/>
    </source>
</evidence>
<protein>
    <submittedName>
        <fullName evidence="6">UvrD/REP helicase family protein</fullName>
    </submittedName>
</protein>
<evidence type="ECO:0000313" key="6">
    <source>
        <dbReference type="EMBL" id="ACA60176.1"/>
    </source>
</evidence>
<reference evidence="7" key="1">
    <citation type="submission" date="2007-10" db="EMBL/GenBank/DDBJ databases">
        <title>Complete sequence of chromosome of Desulforudis audaxviator MP104C.</title>
        <authorList>
            <person name="Copeland A."/>
            <person name="Lucas S."/>
            <person name="Lapidus A."/>
            <person name="Barry K."/>
            <person name="Glavina del Rio T."/>
            <person name="Dalin E."/>
            <person name="Tice H."/>
            <person name="Bruce D."/>
            <person name="Pitluck S."/>
            <person name="Lowry S.R."/>
            <person name="Larimer F."/>
            <person name="Land M.L."/>
            <person name="Hauser L."/>
            <person name="Kyrpides N."/>
            <person name="Ivanova N.N."/>
            <person name="Richardson P."/>
        </authorList>
    </citation>
    <scope>NUCLEOTIDE SEQUENCE [LARGE SCALE GENOMIC DNA]</scope>
    <source>
        <strain evidence="7">MP104C</strain>
    </source>
</reference>
<dbReference type="GO" id="GO:0016787">
    <property type="term" value="F:hydrolase activity"/>
    <property type="evidence" value="ECO:0007669"/>
    <property type="project" value="UniProtKB-KW"/>
</dbReference>
<evidence type="ECO:0000256" key="1">
    <source>
        <dbReference type="ARBA" id="ARBA00022741"/>
    </source>
</evidence>
<dbReference type="STRING" id="477974.Daud_1675"/>
<dbReference type="Proteomes" id="UP000008544">
    <property type="component" value="Chromosome"/>
</dbReference>
<keyword evidence="4" id="KW-0067">ATP-binding</keyword>
<dbReference type="InterPro" id="IPR014016">
    <property type="entry name" value="UvrD-like_ATP-bd"/>
</dbReference>
<dbReference type="AlphaFoldDB" id="B1I5A7"/>
<reference evidence="6 7" key="2">
    <citation type="journal article" date="2008" name="Science">
        <title>Environmental genomics reveals a single-species ecosystem deep within Earth.</title>
        <authorList>
            <person name="Chivian D."/>
            <person name="Brodie E.L."/>
            <person name="Alm E.J."/>
            <person name="Culley D.E."/>
            <person name="Dehal P.S."/>
            <person name="Desantis T.Z."/>
            <person name="Gihring T.M."/>
            <person name="Lapidus A."/>
            <person name="Lin L.H."/>
            <person name="Lowry S.R."/>
            <person name="Moser D.P."/>
            <person name="Richardson P.M."/>
            <person name="Southam G."/>
            <person name="Wanger G."/>
            <person name="Pratt L.M."/>
            <person name="Andersen G.L."/>
            <person name="Hazen T.C."/>
            <person name="Brockman F.J."/>
            <person name="Arkin A.P."/>
            <person name="Onstott T.C."/>
        </authorList>
    </citation>
    <scope>NUCLEOTIDE SEQUENCE [LARGE SCALE GENOMIC DNA]</scope>
    <source>
        <strain evidence="6 7">MP104C</strain>
    </source>
</reference>
<keyword evidence="7" id="KW-1185">Reference proteome</keyword>
<name>B1I5A7_DESAP</name>
<feature type="domain" description="UvrD-like helicase ATP-binding" evidence="5">
    <location>
        <begin position="2"/>
        <end position="76"/>
    </location>
</feature>
<sequence length="212" mass="24211">MVAGPEAGKTELLAQRACYLLETGLCPTPRRILAISFKRDAAKNLGERVQKRCGDRARRFDSFTLDKFAKGLVDRFMLGLHADWRTTAGYEVMVRSLPVDEMRVWLEAAGVPTGQAPLDINGLQSHQIKKLFDLYSHGYPLPCDGAEVTPLIRHLSRRWWREQLALPPERPSLTFPMLNRLAAFLLRNNPKLIAALRMTYVFRQWRSGQHGR</sequence>
<dbReference type="GO" id="GO:0005524">
    <property type="term" value="F:ATP binding"/>
    <property type="evidence" value="ECO:0007669"/>
    <property type="project" value="UniProtKB-KW"/>
</dbReference>
<evidence type="ECO:0000256" key="3">
    <source>
        <dbReference type="ARBA" id="ARBA00022806"/>
    </source>
</evidence>
<accession>B1I5A7</accession>
<dbReference type="Pfam" id="PF00580">
    <property type="entry name" value="UvrD-helicase"/>
    <property type="match status" value="1"/>
</dbReference>
<dbReference type="KEGG" id="dau:Daud_1675"/>
<evidence type="ECO:0000256" key="4">
    <source>
        <dbReference type="ARBA" id="ARBA00022840"/>
    </source>
</evidence>
<gene>
    <name evidence="6" type="ordered locus">Daud_1675</name>
</gene>
<dbReference type="HOGENOM" id="CLU_1298104_0_0_9"/>
<organism evidence="6 7">
    <name type="scientific">Desulforudis audaxviator (strain MP104C)</name>
    <dbReference type="NCBI Taxonomy" id="477974"/>
    <lineage>
        <taxon>Bacteria</taxon>
        <taxon>Bacillati</taxon>
        <taxon>Bacillota</taxon>
        <taxon>Clostridia</taxon>
        <taxon>Thermoanaerobacterales</taxon>
        <taxon>Candidatus Desulforudaceae</taxon>
        <taxon>Candidatus Desulforudis</taxon>
    </lineage>
</organism>
<dbReference type="eggNOG" id="COG0210">
    <property type="taxonomic scope" value="Bacteria"/>
</dbReference>
<evidence type="ECO:0000259" key="5">
    <source>
        <dbReference type="Pfam" id="PF00580"/>
    </source>
</evidence>